<reference evidence="1" key="1">
    <citation type="submission" date="2021-06" db="EMBL/GenBank/DDBJ databases">
        <authorList>
            <person name="Kallberg Y."/>
            <person name="Tangrot J."/>
            <person name="Rosling A."/>
        </authorList>
    </citation>
    <scope>NUCLEOTIDE SEQUENCE</scope>
    <source>
        <strain evidence="1">28 12/20/2015</strain>
    </source>
</reference>
<feature type="non-terminal residue" evidence="1">
    <location>
        <position position="102"/>
    </location>
</feature>
<name>A0ACA9QNT1_9GLOM</name>
<evidence type="ECO:0000313" key="2">
    <source>
        <dbReference type="Proteomes" id="UP000789366"/>
    </source>
</evidence>
<proteinExistence type="predicted"/>
<keyword evidence="2" id="KW-1185">Reference proteome</keyword>
<gene>
    <name evidence="1" type="ORF">SPELUC_LOCUS15001</name>
</gene>
<comment type="caution">
    <text evidence="1">The sequence shown here is derived from an EMBL/GenBank/DDBJ whole genome shotgun (WGS) entry which is preliminary data.</text>
</comment>
<sequence>LLVNMEKLLDLNELMIKHILKVMLMNNKPIMKQFTYTGLDSSIYKAYINRVFTHTTHGGAPRREVIAWQLFSKKFPSDKVVTYKNLSENELQLLNSEIIQQS</sequence>
<dbReference type="Proteomes" id="UP000789366">
    <property type="component" value="Unassembled WGS sequence"/>
</dbReference>
<organism evidence="1 2">
    <name type="scientific">Cetraspora pellucida</name>
    <dbReference type="NCBI Taxonomy" id="1433469"/>
    <lineage>
        <taxon>Eukaryota</taxon>
        <taxon>Fungi</taxon>
        <taxon>Fungi incertae sedis</taxon>
        <taxon>Mucoromycota</taxon>
        <taxon>Glomeromycotina</taxon>
        <taxon>Glomeromycetes</taxon>
        <taxon>Diversisporales</taxon>
        <taxon>Gigasporaceae</taxon>
        <taxon>Cetraspora</taxon>
    </lineage>
</organism>
<feature type="non-terminal residue" evidence="1">
    <location>
        <position position="1"/>
    </location>
</feature>
<accession>A0ACA9QNT1</accession>
<dbReference type="EMBL" id="CAJVPW010047140">
    <property type="protein sequence ID" value="CAG8758893.1"/>
    <property type="molecule type" value="Genomic_DNA"/>
</dbReference>
<evidence type="ECO:0000313" key="1">
    <source>
        <dbReference type="EMBL" id="CAG8758893.1"/>
    </source>
</evidence>
<protein>
    <submittedName>
        <fullName evidence="1">2115_t:CDS:1</fullName>
    </submittedName>
</protein>